<name>A0A839XP94_9PSEU</name>
<comment type="caution">
    <text evidence="3">The sequence shown here is derived from an EMBL/GenBank/DDBJ whole genome shotgun (WGS) entry which is preliminary data.</text>
</comment>
<feature type="signal peptide" evidence="2">
    <location>
        <begin position="1"/>
        <end position="21"/>
    </location>
</feature>
<accession>A0A839XP94</accession>
<dbReference type="EMBL" id="JACIBS010000001">
    <property type="protein sequence ID" value="MBB3661766.1"/>
    <property type="molecule type" value="Genomic_DNA"/>
</dbReference>
<keyword evidence="4" id="KW-1185">Reference proteome</keyword>
<dbReference type="AlphaFoldDB" id="A0A839XP94"/>
<evidence type="ECO:0008006" key="5">
    <source>
        <dbReference type="Google" id="ProtNLM"/>
    </source>
</evidence>
<reference evidence="3 4" key="1">
    <citation type="submission" date="2020-08" db="EMBL/GenBank/DDBJ databases">
        <title>Sequencing the genomes of 1000 actinobacteria strains.</title>
        <authorList>
            <person name="Klenk H.-P."/>
        </authorList>
    </citation>
    <scope>NUCLEOTIDE SEQUENCE [LARGE SCALE GENOMIC DNA]</scope>
    <source>
        <strain evidence="3 4">DSM 45267</strain>
    </source>
</reference>
<feature type="region of interest" description="Disordered" evidence="1">
    <location>
        <begin position="29"/>
        <end position="89"/>
    </location>
</feature>
<evidence type="ECO:0000256" key="1">
    <source>
        <dbReference type="SAM" id="MobiDB-lite"/>
    </source>
</evidence>
<feature type="compositionally biased region" description="Polar residues" evidence="1">
    <location>
        <begin position="57"/>
        <end position="72"/>
    </location>
</feature>
<gene>
    <name evidence="3" type="ORF">FB384_000670</name>
</gene>
<proteinExistence type="predicted"/>
<feature type="chain" id="PRO_5038340863" description="Lipoprotein" evidence="2">
    <location>
        <begin position="22"/>
        <end position="178"/>
    </location>
</feature>
<organism evidence="3 4">
    <name type="scientific">Prauserella sediminis</name>
    <dbReference type="NCBI Taxonomy" id="577680"/>
    <lineage>
        <taxon>Bacteria</taxon>
        <taxon>Bacillati</taxon>
        <taxon>Actinomycetota</taxon>
        <taxon>Actinomycetes</taxon>
        <taxon>Pseudonocardiales</taxon>
        <taxon>Pseudonocardiaceae</taxon>
        <taxon>Prauserella</taxon>
        <taxon>Prauserella salsuginis group</taxon>
    </lineage>
</organism>
<evidence type="ECO:0000313" key="4">
    <source>
        <dbReference type="Proteomes" id="UP000564573"/>
    </source>
</evidence>
<sequence>MNKIRTASLTVAALAFTAMLAGCGATDDGATSAGGTAETNQAETTNAPPNGAAPETGTPSRNGNPGSLTVESTGDGPFGLTTQGRPDGRAEARAGKLVVGPGSCLALESGGRPELLIFGDDAEFVLRGGRPSATTAEAGTTAVGERLDVSATSVAADDVTGIPQQCTQGSTRNVLVVD</sequence>
<protein>
    <recommendedName>
        <fullName evidence="5">Lipoprotein</fullName>
    </recommendedName>
</protein>
<dbReference type="RefSeq" id="WP_183779053.1">
    <property type="nucleotide sequence ID" value="NZ_JACIBS010000001.1"/>
</dbReference>
<evidence type="ECO:0000256" key="2">
    <source>
        <dbReference type="SAM" id="SignalP"/>
    </source>
</evidence>
<dbReference type="Proteomes" id="UP000564573">
    <property type="component" value="Unassembled WGS sequence"/>
</dbReference>
<keyword evidence="2" id="KW-0732">Signal</keyword>
<evidence type="ECO:0000313" key="3">
    <source>
        <dbReference type="EMBL" id="MBB3661766.1"/>
    </source>
</evidence>
<dbReference type="PROSITE" id="PS51257">
    <property type="entry name" value="PROKAR_LIPOPROTEIN"/>
    <property type="match status" value="1"/>
</dbReference>
<feature type="compositionally biased region" description="Low complexity" evidence="1">
    <location>
        <begin position="29"/>
        <end position="47"/>
    </location>
</feature>